<dbReference type="InterPro" id="IPR022496">
    <property type="entry name" value="T6A_TsaB"/>
</dbReference>
<keyword evidence="3" id="KW-1185">Reference proteome</keyword>
<dbReference type="Gene3D" id="3.30.420.40">
    <property type="match status" value="2"/>
</dbReference>
<dbReference type="RefSeq" id="WP_231812821.1">
    <property type="nucleotide sequence ID" value="NZ_JAJOZR010000003.1"/>
</dbReference>
<dbReference type="AlphaFoldDB" id="A0A9X1NQV5"/>
<dbReference type="EMBL" id="JAJOZR010000003">
    <property type="protein sequence ID" value="MCD7108665.1"/>
    <property type="molecule type" value="Genomic_DNA"/>
</dbReference>
<proteinExistence type="predicted"/>
<comment type="caution">
    <text evidence="2">The sequence shown here is derived from an EMBL/GenBank/DDBJ whole genome shotgun (WGS) entry which is preliminary data.</text>
</comment>
<protein>
    <submittedName>
        <fullName evidence="2">tRNA (Adenosine(37)-N6)-threonylcarbamoyltransferase complex dimerization subunit type 1 TsaB</fullName>
        <ecNumber evidence="2">2.3.1.234</ecNumber>
    </submittedName>
</protein>
<dbReference type="Proteomes" id="UP001139089">
    <property type="component" value="Unassembled WGS sequence"/>
</dbReference>
<reference evidence="2" key="1">
    <citation type="submission" date="2021-12" db="EMBL/GenBank/DDBJ databases">
        <authorList>
            <person name="Li Y."/>
        </authorList>
    </citation>
    <scope>NUCLEOTIDE SEQUENCE</scope>
    <source>
        <strain evidence="2">DKSPLA3</strain>
    </source>
</reference>
<sequence length="223" mass="22519">MIVLAIDTAGTACNVALYDAARDVTLSTAGADIGRGHAERLMGFIDDALASAGVAMDKVDRIAVTIGPGSFTGIRVGVATARGLGLALGRPVVGISVLQALALSALALAPGRPVLVVTDAKREEVYLQPFDGEGQPTAEAEARDVGAARANFATFAGTISGSGASLLRDDAADEAIERPSDTADIAVVAKLGATVDPAIALPKPLYLRGPDVRSQAGFAVARA</sequence>
<dbReference type="GO" id="GO:0005829">
    <property type="term" value="C:cytosol"/>
    <property type="evidence" value="ECO:0007669"/>
    <property type="project" value="TreeGrafter"/>
</dbReference>
<keyword evidence="2" id="KW-0012">Acyltransferase</keyword>
<accession>A0A9X1NQV5</accession>
<dbReference type="NCBIfam" id="TIGR03725">
    <property type="entry name" value="T6A_YeaZ"/>
    <property type="match status" value="1"/>
</dbReference>
<gene>
    <name evidence="2" type="primary">tsaB</name>
    <name evidence="2" type="ORF">LRX75_06380</name>
</gene>
<dbReference type="GO" id="GO:0061711">
    <property type="term" value="F:tRNA N(6)-L-threonylcarbamoyladenine synthase activity"/>
    <property type="evidence" value="ECO:0007669"/>
    <property type="project" value="UniProtKB-EC"/>
</dbReference>
<evidence type="ECO:0000313" key="2">
    <source>
        <dbReference type="EMBL" id="MCD7108665.1"/>
    </source>
</evidence>
<dbReference type="InterPro" id="IPR043129">
    <property type="entry name" value="ATPase_NBD"/>
</dbReference>
<evidence type="ECO:0000313" key="3">
    <source>
        <dbReference type="Proteomes" id="UP001139089"/>
    </source>
</evidence>
<dbReference type="EC" id="2.3.1.234" evidence="2"/>
<organism evidence="2 3">
    <name type="scientific">Rhizobium quercicola</name>
    <dbReference type="NCBI Taxonomy" id="2901226"/>
    <lineage>
        <taxon>Bacteria</taxon>
        <taxon>Pseudomonadati</taxon>
        <taxon>Pseudomonadota</taxon>
        <taxon>Alphaproteobacteria</taxon>
        <taxon>Hyphomicrobiales</taxon>
        <taxon>Rhizobiaceae</taxon>
        <taxon>Rhizobium/Agrobacterium group</taxon>
        <taxon>Rhizobium</taxon>
    </lineage>
</organism>
<feature type="domain" description="Gcp-like" evidence="1">
    <location>
        <begin position="35"/>
        <end position="131"/>
    </location>
</feature>
<dbReference type="PANTHER" id="PTHR11735">
    <property type="entry name" value="TRNA N6-ADENOSINE THREONYLCARBAMOYLTRANSFERASE"/>
    <property type="match status" value="1"/>
</dbReference>
<keyword evidence="2" id="KW-0808">Transferase</keyword>
<dbReference type="SUPFAM" id="SSF53067">
    <property type="entry name" value="Actin-like ATPase domain"/>
    <property type="match status" value="1"/>
</dbReference>
<dbReference type="GO" id="GO:0002949">
    <property type="term" value="P:tRNA threonylcarbamoyladenosine modification"/>
    <property type="evidence" value="ECO:0007669"/>
    <property type="project" value="InterPro"/>
</dbReference>
<dbReference type="Pfam" id="PF00814">
    <property type="entry name" value="TsaD"/>
    <property type="match status" value="1"/>
</dbReference>
<dbReference type="PANTHER" id="PTHR11735:SF11">
    <property type="entry name" value="TRNA THREONYLCARBAMOYLADENOSINE BIOSYNTHESIS PROTEIN TSAB"/>
    <property type="match status" value="1"/>
</dbReference>
<evidence type="ECO:0000259" key="1">
    <source>
        <dbReference type="Pfam" id="PF00814"/>
    </source>
</evidence>
<name>A0A9X1NQV5_9HYPH</name>
<dbReference type="InterPro" id="IPR000905">
    <property type="entry name" value="Gcp-like_dom"/>
</dbReference>